<evidence type="ECO:0000256" key="3">
    <source>
        <dbReference type="SAM" id="SignalP"/>
    </source>
</evidence>
<keyword evidence="1 3" id="KW-0732">Signal</keyword>
<accession>A0AAU7C7J5</accession>
<name>A0AAU7C7J5_9BACT</name>
<dbReference type="RefSeq" id="WP_406693875.1">
    <property type="nucleotide sequence ID" value="NZ_CP155447.1"/>
</dbReference>
<dbReference type="EMBL" id="CP155447">
    <property type="protein sequence ID" value="XBH01184.1"/>
    <property type="molecule type" value="Genomic_DNA"/>
</dbReference>
<proteinExistence type="predicted"/>
<keyword evidence="2" id="KW-0325">Glycoprotein</keyword>
<protein>
    <recommendedName>
        <fullName evidence="5">6-bladed beta-propeller</fullName>
    </recommendedName>
</protein>
<feature type="chain" id="PRO_5043783840" description="6-bladed beta-propeller" evidence="3">
    <location>
        <begin position="22"/>
        <end position="122"/>
    </location>
</feature>
<feature type="signal peptide" evidence="3">
    <location>
        <begin position="1"/>
        <end position="21"/>
    </location>
</feature>
<gene>
    <name evidence="4" type="ORF">V5E97_22830</name>
</gene>
<evidence type="ECO:0008006" key="5">
    <source>
        <dbReference type="Google" id="ProtNLM"/>
    </source>
</evidence>
<evidence type="ECO:0000256" key="1">
    <source>
        <dbReference type="ARBA" id="ARBA00022729"/>
    </source>
</evidence>
<dbReference type="InterPro" id="IPR011042">
    <property type="entry name" value="6-blade_b-propeller_TolB-like"/>
</dbReference>
<dbReference type="Gene3D" id="2.120.10.30">
    <property type="entry name" value="TolB, C-terminal domain"/>
    <property type="match status" value="1"/>
</dbReference>
<reference evidence="4" key="1">
    <citation type="submission" date="2024-05" db="EMBL/GenBank/DDBJ databases">
        <title>Planctomycetes of the genus Singulisphaera possess chitinolytic capabilities.</title>
        <authorList>
            <person name="Ivanova A."/>
        </authorList>
    </citation>
    <scope>NUCLEOTIDE SEQUENCE</scope>
    <source>
        <strain evidence="4">Ch08T</strain>
    </source>
</reference>
<dbReference type="PANTHER" id="PTHR10680">
    <property type="entry name" value="PEPTIDYL-GLYCINE ALPHA-AMIDATING MONOOXYGENASE"/>
    <property type="match status" value="1"/>
</dbReference>
<dbReference type="SUPFAM" id="SSF101898">
    <property type="entry name" value="NHL repeat"/>
    <property type="match status" value="1"/>
</dbReference>
<dbReference type="PANTHER" id="PTHR10680:SF38">
    <property type="entry name" value="BLL1368 PROTEIN"/>
    <property type="match status" value="1"/>
</dbReference>
<dbReference type="AlphaFoldDB" id="A0AAU7C7J5"/>
<evidence type="ECO:0000313" key="4">
    <source>
        <dbReference type="EMBL" id="XBH01184.1"/>
    </source>
</evidence>
<evidence type="ECO:0000256" key="2">
    <source>
        <dbReference type="ARBA" id="ARBA00023180"/>
    </source>
</evidence>
<sequence>MNGRWLIFSLMLAGLGSLTLAAEEPALPASTYHPVPGWPETPDSIRFGAVSALATDSSDRIFVFHRGEHPIVVFDRDGKYVRSWGDGLVKQAHGLRIDHEDNVWITDIGDHLVKSSPPTARS</sequence>
<organism evidence="4">
    <name type="scientific">Singulisphaera sp. Ch08</name>
    <dbReference type="NCBI Taxonomy" id="3120278"/>
    <lineage>
        <taxon>Bacteria</taxon>
        <taxon>Pseudomonadati</taxon>
        <taxon>Planctomycetota</taxon>
        <taxon>Planctomycetia</taxon>
        <taxon>Isosphaerales</taxon>
        <taxon>Isosphaeraceae</taxon>
        <taxon>Singulisphaera</taxon>
    </lineage>
</organism>